<keyword evidence="4 10" id="KW-0963">Cytoplasm</keyword>
<dbReference type="PATRIC" id="fig|1261.3.peg.27"/>
<dbReference type="SUPFAM" id="SSF55979">
    <property type="entry name" value="DNA clamp"/>
    <property type="match status" value="3"/>
</dbReference>
<dbReference type="eggNOG" id="COG0592">
    <property type="taxonomic scope" value="Bacteria"/>
</dbReference>
<proteinExistence type="inferred from homology"/>
<comment type="subunit">
    <text evidence="10">Forms a ring-shaped head-to-tail homodimer around DNA.</text>
</comment>
<dbReference type="STRING" id="1261.HMPREF3195_00916"/>
<evidence type="ECO:0000256" key="8">
    <source>
        <dbReference type="ARBA" id="ARBA00022932"/>
    </source>
</evidence>
<dbReference type="Proteomes" id="UP000070326">
    <property type="component" value="Unassembled WGS sequence"/>
</dbReference>
<dbReference type="Pfam" id="PF02767">
    <property type="entry name" value="DNA_pol3_beta_2"/>
    <property type="match status" value="1"/>
</dbReference>
<reference evidence="15 17" key="2">
    <citation type="submission" date="2018-06" db="EMBL/GenBank/DDBJ databases">
        <authorList>
            <consortium name="Pathogen Informatics"/>
            <person name="Doyle S."/>
        </authorList>
    </citation>
    <scope>NUCLEOTIDE SEQUENCE [LARGE SCALE GENOMIC DNA]</scope>
    <source>
        <strain evidence="15 17">NCTC11460</strain>
    </source>
</reference>
<dbReference type="InterPro" id="IPR022635">
    <property type="entry name" value="DNA_polIII_beta_C"/>
</dbReference>
<dbReference type="GO" id="GO:0006271">
    <property type="term" value="P:DNA strand elongation involved in DNA replication"/>
    <property type="evidence" value="ECO:0007669"/>
    <property type="project" value="TreeGrafter"/>
</dbReference>
<comment type="similarity">
    <text evidence="2 10">Belongs to the beta sliding clamp family.</text>
</comment>
<dbReference type="SMART" id="SM00480">
    <property type="entry name" value="POL3Bc"/>
    <property type="match status" value="1"/>
</dbReference>
<accession>A0A135YUE8</accession>
<reference evidence="14 16" key="1">
    <citation type="submission" date="2016-02" db="EMBL/GenBank/DDBJ databases">
        <authorList>
            <person name="Wen L."/>
            <person name="He K."/>
            <person name="Yang H."/>
        </authorList>
    </citation>
    <scope>NUCLEOTIDE SEQUENCE [LARGE SCALE GENOMIC DNA]</scope>
    <source>
        <strain evidence="14 16">MJR8628A</strain>
    </source>
</reference>
<dbReference type="Pfam" id="PF00712">
    <property type="entry name" value="DNA_pol3_beta"/>
    <property type="match status" value="1"/>
</dbReference>
<evidence type="ECO:0000256" key="1">
    <source>
        <dbReference type="ARBA" id="ARBA00004496"/>
    </source>
</evidence>
<dbReference type="GO" id="GO:0003887">
    <property type="term" value="F:DNA-directed DNA polymerase activity"/>
    <property type="evidence" value="ECO:0007669"/>
    <property type="project" value="UniProtKB-UniRule"/>
</dbReference>
<evidence type="ECO:0000256" key="4">
    <source>
        <dbReference type="ARBA" id="ARBA00022490"/>
    </source>
</evidence>
<evidence type="ECO:0000256" key="10">
    <source>
        <dbReference type="PIRNR" id="PIRNR000804"/>
    </source>
</evidence>
<dbReference type="GeneID" id="79842193"/>
<evidence type="ECO:0000259" key="12">
    <source>
        <dbReference type="Pfam" id="PF02767"/>
    </source>
</evidence>
<keyword evidence="9" id="KW-0238">DNA-binding</keyword>
<feature type="domain" description="DNA polymerase III beta sliding clamp N-terminal" evidence="11">
    <location>
        <begin position="1"/>
        <end position="118"/>
    </location>
</feature>
<sequence length="367" mass="40806">MKLICGQKKLANAINNAQKAINNRTTIELLRGILFSTKEDMLTVTGYDNELCIETKIDASVSKAGKIVVNSKLVGDIIRKLPDSMVSIEVDEDYNMFISCLNSRYKIKGINAEEFPVVADLETEKMIKFNQAEMRHMIRQTVFATANEPVNPILAGELIEVSEGHINMAAVDGYRLAVRKSILEDSSSDDISVIVPGTTLNHLNSLLSDDGDFYMGVDPKNIVFVLGNTKITARLMDGNFTKYDSLLPKEYMSKVLVNTRNLRESVERAALLFSSEKNNIIKVSVSSGMMVITANNENGNAYEEINIELEGEDLEIAFNSRYFLDGIKNIDSEFIEIELGGPVNPCIIKPVDGVEYIYLILPVRVSN</sequence>
<dbReference type="Gene3D" id="3.10.150.10">
    <property type="entry name" value="DNA Polymerase III, subunit A, domain 2"/>
    <property type="match status" value="1"/>
</dbReference>
<dbReference type="Proteomes" id="UP000255101">
    <property type="component" value="Unassembled WGS sequence"/>
</dbReference>
<feature type="domain" description="DNA polymerase III beta sliding clamp C-terminal" evidence="13">
    <location>
        <begin position="245"/>
        <end position="364"/>
    </location>
</feature>
<keyword evidence="5 10" id="KW-0808">Transferase</keyword>
<dbReference type="EMBL" id="UGTB01000004">
    <property type="protein sequence ID" value="SUB61863.1"/>
    <property type="molecule type" value="Genomic_DNA"/>
</dbReference>
<evidence type="ECO:0000256" key="9">
    <source>
        <dbReference type="ARBA" id="ARBA00023125"/>
    </source>
</evidence>
<keyword evidence="6 10" id="KW-0548">Nucleotidyltransferase</keyword>
<protein>
    <recommendedName>
        <fullName evidence="3 10">Beta sliding clamp</fullName>
    </recommendedName>
</protein>
<dbReference type="Pfam" id="PF02768">
    <property type="entry name" value="DNA_pol3_beta_3"/>
    <property type="match status" value="1"/>
</dbReference>
<dbReference type="InterPro" id="IPR001001">
    <property type="entry name" value="DNA_polIII_beta"/>
</dbReference>
<dbReference type="InterPro" id="IPR046938">
    <property type="entry name" value="DNA_clamp_sf"/>
</dbReference>
<dbReference type="GO" id="GO:0005737">
    <property type="term" value="C:cytoplasm"/>
    <property type="evidence" value="ECO:0007669"/>
    <property type="project" value="UniProtKB-SubCell"/>
</dbReference>
<dbReference type="RefSeq" id="WP_002842964.1">
    <property type="nucleotide sequence ID" value="NZ_CAMPYD010000003.1"/>
</dbReference>
<evidence type="ECO:0000256" key="3">
    <source>
        <dbReference type="ARBA" id="ARBA00021035"/>
    </source>
</evidence>
<dbReference type="InterPro" id="IPR022637">
    <property type="entry name" value="DNA_polIII_beta_cen"/>
</dbReference>
<dbReference type="EMBL" id="LSQZ01000035">
    <property type="protein sequence ID" value="KXI13023.1"/>
    <property type="molecule type" value="Genomic_DNA"/>
</dbReference>
<dbReference type="AlphaFoldDB" id="A0A135YUE8"/>
<evidence type="ECO:0000313" key="14">
    <source>
        <dbReference type="EMBL" id="KXI13023.1"/>
    </source>
</evidence>
<dbReference type="PANTHER" id="PTHR30478:SF0">
    <property type="entry name" value="BETA SLIDING CLAMP"/>
    <property type="match status" value="1"/>
</dbReference>
<evidence type="ECO:0000256" key="2">
    <source>
        <dbReference type="ARBA" id="ARBA00010752"/>
    </source>
</evidence>
<dbReference type="GO" id="GO:0008408">
    <property type="term" value="F:3'-5' exonuclease activity"/>
    <property type="evidence" value="ECO:0007669"/>
    <property type="project" value="InterPro"/>
</dbReference>
<evidence type="ECO:0000256" key="7">
    <source>
        <dbReference type="ARBA" id="ARBA00022705"/>
    </source>
</evidence>
<dbReference type="Gene3D" id="3.70.10.10">
    <property type="match status" value="1"/>
</dbReference>
<dbReference type="GO" id="GO:0003677">
    <property type="term" value="F:DNA binding"/>
    <property type="evidence" value="ECO:0007669"/>
    <property type="project" value="UniProtKB-UniRule"/>
</dbReference>
<keyword evidence="8 10" id="KW-0239">DNA-directed DNA polymerase</keyword>
<evidence type="ECO:0000313" key="17">
    <source>
        <dbReference type="Proteomes" id="UP000255101"/>
    </source>
</evidence>
<evidence type="ECO:0000313" key="15">
    <source>
        <dbReference type="EMBL" id="SUB61863.1"/>
    </source>
</evidence>
<comment type="subcellular location">
    <subcellularLocation>
        <location evidence="1 10">Cytoplasm</location>
    </subcellularLocation>
</comment>
<evidence type="ECO:0000256" key="6">
    <source>
        <dbReference type="ARBA" id="ARBA00022695"/>
    </source>
</evidence>
<keyword evidence="7 10" id="KW-0235">DNA replication</keyword>
<dbReference type="CDD" id="cd00140">
    <property type="entry name" value="beta_clamp"/>
    <property type="match status" value="1"/>
</dbReference>
<feature type="domain" description="DNA polymerase III beta sliding clamp central" evidence="12">
    <location>
        <begin position="130"/>
        <end position="240"/>
    </location>
</feature>
<dbReference type="InterPro" id="IPR022634">
    <property type="entry name" value="DNA_polIII_beta_N"/>
</dbReference>
<comment type="function">
    <text evidence="10">Confers DNA tethering and processivity to DNA polymerases and other proteins. Acts as a clamp, forming a ring around DNA (a reaction catalyzed by the clamp-loading complex) which diffuses in an ATP-independent manner freely and bidirectionally along dsDNA. Initially characterized for its ability to contact the catalytic subunit of DNA polymerase III (Pol III), a complex, multichain enzyme responsible for most of the replicative synthesis in bacteria; Pol III exhibits 3'-5' exonuclease proofreading activity. The beta chain is required for initiation of replication as well as for processivity of DNA replication.</text>
</comment>
<name>A0A135YUE8_9FIRM</name>
<dbReference type="PANTHER" id="PTHR30478">
    <property type="entry name" value="DNA POLYMERASE III SUBUNIT BETA"/>
    <property type="match status" value="1"/>
</dbReference>
<dbReference type="GO" id="GO:0009360">
    <property type="term" value="C:DNA polymerase III complex"/>
    <property type="evidence" value="ECO:0007669"/>
    <property type="project" value="InterPro"/>
</dbReference>
<evidence type="ECO:0000259" key="11">
    <source>
        <dbReference type="Pfam" id="PF00712"/>
    </source>
</evidence>
<gene>
    <name evidence="15" type="primary">dnaN</name>
    <name evidence="14" type="ORF">HMPREF3195_00916</name>
    <name evidence="15" type="ORF">NCTC11460_01853</name>
</gene>
<organism evidence="14 16">
    <name type="scientific">Peptostreptococcus anaerobius</name>
    <dbReference type="NCBI Taxonomy" id="1261"/>
    <lineage>
        <taxon>Bacteria</taxon>
        <taxon>Bacillati</taxon>
        <taxon>Bacillota</taxon>
        <taxon>Clostridia</taxon>
        <taxon>Peptostreptococcales</taxon>
        <taxon>Peptostreptococcaceae</taxon>
        <taxon>Peptostreptococcus</taxon>
    </lineage>
</organism>
<evidence type="ECO:0000313" key="16">
    <source>
        <dbReference type="Proteomes" id="UP000070326"/>
    </source>
</evidence>
<evidence type="ECO:0000259" key="13">
    <source>
        <dbReference type="Pfam" id="PF02768"/>
    </source>
</evidence>
<dbReference type="NCBIfam" id="TIGR00663">
    <property type="entry name" value="dnan"/>
    <property type="match status" value="1"/>
</dbReference>
<evidence type="ECO:0000256" key="5">
    <source>
        <dbReference type="ARBA" id="ARBA00022679"/>
    </source>
</evidence>
<dbReference type="PIRSF" id="PIRSF000804">
    <property type="entry name" value="DNA_pol_III_b"/>
    <property type="match status" value="1"/>
</dbReference>